<dbReference type="SUPFAM" id="SSF141868">
    <property type="entry name" value="EAL domain-like"/>
    <property type="match status" value="1"/>
</dbReference>
<dbReference type="RefSeq" id="WP_146899045.1">
    <property type="nucleotide sequence ID" value="NZ_BAAARM010000001.1"/>
</dbReference>
<dbReference type="InterPro" id="IPR035965">
    <property type="entry name" value="PAS-like_dom_sf"/>
</dbReference>
<evidence type="ECO:0000313" key="6">
    <source>
        <dbReference type="Proteomes" id="UP000321181"/>
    </source>
</evidence>
<dbReference type="SUPFAM" id="SSF55073">
    <property type="entry name" value="Nucleotide cyclase"/>
    <property type="match status" value="1"/>
</dbReference>
<dbReference type="PANTHER" id="PTHR44757">
    <property type="entry name" value="DIGUANYLATE CYCLASE DGCP"/>
    <property type="match status" value="1"/>
</dbReference>
<dbReference type="SUPFAM" id="SSF55785">
    <property type="entry name" value="PYP-like sensor domain (PAS domain)"/>
    <property type="match status" value="1"/>
</dbReference>
<reference evidence="5 6" key="1">
    <citation type="submission" date="2019-07" db="EMBL/GenBank/DDBJ databases">
        <title>Whole genome shotgun sequence of Cellulomonas aerilata NBRC 106308.</title>
        <authorList>
            <person name="Hosoyama A."/>
            <person name="Uohara A."/>
            <person name="Ohji S."/>
            <person name="Ichikawa N."/>
        </authorList>
    </citation>
    <scope>NUCLEOTIDE SEQUENCE [LARGE SCALE GENOMIC DNA]</scope>
    <source>
        <strain evidence="5 6">NBRC 106308</strain>
    </source>
</reference>
<dbReference type="Gene3D" id="3.20.20.450">
    <property type="entry name" value="EAL domain"/>
    <property type="match status" value="1"/>
</dbReference>
<evidence type="ECO:0000259" key="1">
    <source>
        <dbReference type="PROSITE" id="PS50112"/>
    </source>
</evidence>
<dbReference type="AlphaFoldDB" id="A0A512D849"/>
<dbReference type="SMART" id="SM00091">
    <property type="entry name" value="PAS"/>
    <property type="match status" value="1"/>
</dbReference>
<protein>
    <recommendedName>
        <fullName evidence="7">GGDEF domain-containing protein</fullName>
    </recommendedName>
</protein>
<dbReference type="PANTHER" id="PTHR44757:SF2">
    <property type="entry name" value="BIOFILM ARCHITECTURE MAINTENANCE PROTEIN MBAA"/>
    <property type="match status" value="1"/>
</dbReference>
<dbReference type="SMART" id="SM00052">
    <property type="entry name" value="EAL"/>
    <property type="match status" value="1"/>
</dbReference>
<dbReference type="InterPro" id="IPR000014">
    <property type="entry name" value="PAS"/>
</dbReference>
<dbReference type="InterPro" id="IPR000160">
    <property type="entry name" value="GGDEF_dom"/>
</dbReference>
<organism evidence="5 6">
    <name type="scientific">Cellulomonas aerilata</name>
    <dbReference type="NCBI Taxonomy" id="515326"/>
    <lineage>
        <taxon>Bacteria</taxon>
        <taxon>Bacillati</taxon>
        <taxon>Actinomycetota</taxon>
        <taxon>Actinomycetes</taxon>
        <taxon>Micrococcales</taxon>
        <taxon>Cellulomonadaceae</taxon>
        <taxon>Cellulomonas</taxon>
    </lineage>
</organism>
<evidence type="ECO:0000313" key="5">
    <source>
        <dbReference type="EMBL" id="GEO32643.1"/>
    </source>
</evidence>
<proteinExistence type="predicted"/>
<dbReference type="EMBL" id="BJYY01000001">
    <property type="protein sequence ID" value="GEO32643.1"/>
    <property type="molecule type" value="Genomic_DNA"/>
</dbReference>
<dbReference type="InterPro" id="IPR029787">
    <property type="entry name" value="Nucleotide_cyclase"/>
</dbReference>
<dbReference type="InterPro" id="IPR000700">
    <property type="entry name" value="PAS-assoc_C"/>
</dbReference>
<dbReference type="InterPro" id="IPR035919">
    <property type="entry name" value="EAL_sf"/>
</dbReference>
<dbReference type="SMART" id="SM00267">
    <property type="entry name" value="GGDEF"/>
    <property type="match status" value="1"/>
</dbReference>
<dbReference type="PROSITE" id="PS50887">
    <property type="entry name" value="GGDEF"/>
    <property type="match status" value="1"/>
</dbReference>
<evidence type="ECO:0000259" key="2">
    <source>
        <dbReference type="PROSITE" id="PS50113"/>
    </source>
</evidence>
<dbReference type="Gene3D" id="3.30.70.270">
    <property type="match status" value="1"/>
</dbReference>
<dbReference type="InterPro" id="IPR001633">
    <property type="entry name" value="EAL_dom"/>
</dbReference>
<feature type="domain" description="PAC" evidence="2">
    <location>
        <begin position="237"/>
        <end position="288"/>
    </location>
</feature>
<dbReference type="InterPro" id="IPR013656">
    <property type="entry name" value="PAS_4"/>
</dbReference>
<dbReference type="PROSITE" id="PS50883">
    <property type="entry name" value="EAL"/>
    <property type="match status" value="1"/>
</dbReference>
<name>A0A512D849_9CELL</name>
<feature type="domain" description="PAS" evidence="1">
    <location>
        <begin position="161"/>
        <end position="205"/>
    </location>
</feature>
<feature type="domain" description="EAL" evidence="3">
    <location>
        <begin position="493"/>
        <end position="745"/>
    </location>
</feature>
<evidence type="ECO:0000259" key="4">
    <source>
        <dbReference type="PROSITE" id="PS50887"/>
    </source>
</evidence>
<dbReference type="NCBIfam" id="TIGR00229">
    <property type="entry name" value="sensory_box"/>
    <property type="match status" value="1"/>
</dbReference>
<dbReference type="InterPro" id="IPR043128">
    <property type="entry name" value="Rev_trsase/Diguanyl_cyclase"/>
</dbReference>
<sequence length="746" mass="80325">MGETPGAGPTHANLDDYPTDLLAVVLRAIGSLGTYSLTLLRPLHGPDGDVVDFRVVADTGLTAGLAGERSVGRTLRELLPPEFAERLVGRNRAALVTGATTREDFVLGVGEDGAATVPAADPAVGPVRLGEVLRVPADGHVVVLWRDVTEARQAQHELQVATARFQRLVEHASDTILVTTADRVITYASPSLGAVLNVDPESLLGTRFGSFYSARQDVSVGEDLYARVLAAPCGGTARAEAEVVRGDGSPRRVAYVATNWLEDPVVGGVVINALDITEQHEAQQRLRQQALTDMLTRLPNRRWLGRALDRAIAASRASGRPFALLLLDVDNFKVLNDSLGHSAGDRLLVEMSHRMASALGPRESIARLGGDEFVVVAEHLADPADATGVARRIADAAGTRYDLGDLATHVTVSIGMVTHGGTDDGVARTVPAAGEPAQVDHGADDDEDVDDRLSAGAEALLAHADAALYEAKHRGRDRVEVFDPALRERVLHRIHLESELHRALEDDELTLHWQPIVRTADSVPVGVEALLRWHHPRRGLLPAARFLPVAGEVGLVPALCHWALDAALRSAAQWRAAPGRPVFFVNLAAAQLAQPTLVEDLASMAQRYGLDPARVQLEVAEDVLGADVQRLTDQLRRMREHGFRIALDDFGAGNTALTWLRRLPIDTLKLDRDFTATLGERPTRVVVRSIVRLAADLGIETVAEGVETVEQLEFYAEAGCDYTQGYLHGRPGPADEVIGPAPVRRV</sequence>
<comment type="caution">
    <text evidence="5">The sequence shown here is derived from an EMBL/GenBank/DDBJ whole genome shotgun (WGS) entry which is preliminary data.</text>
</comment>
<feature type="domain" description="GGDEF" evidence="4">
    <location>
        <begin position="320"/>
        <end position="484"/>
    </location>
</feature>
<dbReference type="PROSITE" id="PS50112">
    <property type="entry name" value="PAS"/>
    <property type="match status" value="1"/>
</dbReference>
<dbReference type="Pfam" id="PF00990">
    <property type="entry name" value="GGDEF"/>
    <property type="match status" value="1"/>
</dbReference>
<dbReference type="Proteomes" id="UP000321181">
    <property type="component" value="Unassembled WGS sequence"/>
</dbReference>
<dbReference type="OrthoDB" id="23692at2"/>
<dbReference type="PROSITE" id="PS50113">
    <property type="entry name" value="PAC"/>
    <property type="match status" value="1"/>
</dbReference>
<evidence type="ECO:0008006" key="7">
    <source>
        <dbReference type="Google" id="ProtNLM"/>
    </source>
</evidence>
<dbReference type="CDD" id="cd01948">
    <property type="entry name" value="EAL"/>
    <property type="match status" value="1"/>
</dbReference>
<dbReference type="CDD" id="cd01949">
    <property type="entry name" value="GGDEF"/>
    <property type="match status" value="1"/>
</dbReference>
<evidence type="ECO:0000259" key="3">
    <source>
        <dbReference type="PROSITE" id="PS50883"/>
    </source>
</evidence>
<keyword evidence="6" id="KW-1185">Reference proteome</keyword>
<accession>A0A512D849</accession>
<dbReference type="Gene3D" id="3.30.450.20">
    <property type="entry name" value="PAS domain"/>
    <property type="match status" value="1"/>
</dbReference>
<dbReference type="Pfam" id="PF00563">
    <property type="entry name" value="EAL"/>
    <property type="match status" value="1"/>
</dbReference>
<gene>
    <name evidence="5" type="ORF">CAE01nite_03680</name>
</gene>
<dbReference type="Pfam" id="PF08448">
    <property type="entry name" value="PAS_4"/>
    <property type="match status" value="1"/>
</dbReference>
<dbReference type="NCBIfam" id="TIGR00254">
    <property type="entry name" value="GGDEF"/>
    <property type="match status" value="1"/>
</dbReference>
<dbReference type="InterPro" id="IPR052155">
    <property type="entry name" value="Biofilm_reg_signaling"/>
</dbReference>